<organism evidence="1 2">
    <name type="scientific">Flavobacterium limi</name>
    <dbReference type="NCBI Taxonomy" id="2045105"/>
    <lineage>
        <taxon>Bacteria</taxon>
        <taxon>Pseudomonadati</taxon>
        <taxon>Bacteroidota</taxon>
        <taxon>Flavobacteriia</taxon>
        <taxon>Flavobacteriales</taxon>
        <taxon>Flavobacteriaceae</taxon>
        <taxon>Flavobacterium</taxon>
    </lineage>
</organism>
<keyword evidence="2" id="KW-1185">Reference proteome</keyword>
<reference evidence="2" key="1">
    <citation type="journal article" date="2019" name="Int. J. Syst. Evol. Microbiol.">
        <title>The Global Catalogue of Microorganisms (GCM) 10K type strain sequencing project: providing services to taxonomists for standard genome sequencing and annotation.</title>
        <authorList>
            <consortium name="The Broad Institute Genomics Platform"/>
            <consortium name="The Broad Institute Genome Sequencing Center for Infectious Disease"/>
            <person name="Wu L."/>
            <person name="Ma J."/>
        </authorList>
    </citation>
    <scope>NUCLEOTIDE SEQUENCE [LARGE SCALE GENOMIC DNA]</scope>
    <source>
        <strain evidence="2">CGMCC 1.16060</strain>
    </source>
</reference>
<name>A0ABQ1UVR2_9FLAO</name>
<comment type="caution">
    <text evidence="1">The sequence shown here is derived from an EMBL/GenBank/DDBJ whole genome shotgun (WGS) entry which is preliminary data.</text>
</comment>
<gene>
    <name evidence="1" type="ORF">GCM10011518_39640</name>
</gene>
<dbReference type="Proteomes" id="UP000655016">
    <property type="component" value="Unassembled WGS sequence"/>
</dbReference>
<protein>
    <submittedName>
        <fullName evidence="1">Uncharacterized protein</fullName>
    </submittedName>
</protein>
<dbReference type="EMBL" id="BMKP01000011">
    <property type="protein sequence ID" value="GGF26321.1"/>
    <property type="molecule type" value="Genomic_DNA"/>
</dbReference>
<sequence length="65" mass="7295">MLDAMIVKGVMLNNNKSLLLFAERRKTNTAIKKHATTFLYEVCTICGLFDKVVTIETTKNKTTAT</sequence>
<accession>A0ABQ1UVR2</accession>
<evidence type="ECO:0000313" key="1">
    <source>
        <dbReference type="EMBL" id="GGF26321.1"/>
    </source>
</evidence>
<proteinExistence type="predicted"/>
<evidence type="ECO:0000313" key="2">
    <source>
        <dbReference type="Proteomes" id="UP000655016"/>
    </source>
</evidence>